<dbReference type="EMBL" id="JAAAWO010000004">
    <property type="protein sequence ID" value="NDW15215.1"/>
    <property type="molecule type" value="Genomic_DNA"/>
</dbReference>
<gene>
    <name evidence="1" type="ORF">GTQ48_06765</name>
</gene>
<proteinExistence type="predicted"/>
<keyword evidence="2" id="KW-1185">Reference proteome</keyword>
<comment type="caution">
    <text evidence="1">The sequence shown here is derived from an EMBL/GenBank/DDBJ whole genome shotgun (WGS) entry which is preliminary data.</text>
</comment>
<dbReference type="Proteomes" id="UP000471381">
    <property type="component" value="Unassembled WGS sequence"/>
</dbReference>
<dbReference type="RefSeq" id="WP_163105788.1">
    <property type="nucleotide sequence ID" value="NZ_JAAAWO010000004.1"/>
</dbReference>
<evidence type="ECO:0008006" key="3">
    <source>
        <dbReference type="Google" id="ProtNLM"/>
    </source>
</evidence>
<reference evidence="1 2" key="1">
    <citation type="submission" date="2020-01" db="EMBL/GenBank/DDBJ databases">
        <title>Genomes of bacteria type strains.</title>
        <authorList>
            <person name="Chen J."/>
            <person name="Zhu S."/>
            <person name="Yang J."/>
        </authorList>
    </citation>
    <scope>NUCLEOTIDE SEQUENCE [LARGE SCALE GENOMIC DNA]</scope>
    <source>
        <strain evidence="1 2">LMG 24078</strain>
    </source>
</reference>
<organism evidence="1 2">
    <name type="scientific">Alteromonas genovensis</name>
    <dbReference type="NCBI Taxonomy" id="471225"/>
    <lineage>
        <taxon>Bacteria</taxon>
        <taxon>Pseudomonadati</taxon>
        <taxon>Pseudomonadota</taxon>
        <taxon>Gammaproteobacteria</taxon>
        <taxon>Alteromonadales</taxon>
        <taxon>Alteromonadaceae</taxon>
        <taxon>Alteromonas/Salinimonas group</taxon>
        <taxon>Alteromonas</taxon>
    </lineage>
</organism>
<protein>
    <recommendedName>
        <fullName evidence="3">CPXCG motif-containing cysteine-rich protein</fullName>
    </recommendedName>
</protein>
<dbReference type="AlphaFoldDB" id="A0A6N9TGM5"/>
<evidence type="ECO:0000313" key="1">
    <source>
        <dbReference type="EMBL" id="NDW15215.1"/>
    </source>
</evidence>
<name>A0A6N9TGM5_9ALTE</name>
<accession>A0A6N9TGM5</accession>
<sequence>MDIIMGKEKIMHGESGLEYMCPHCGATNTVQIGILKDMYTEQFDSCSGCKKHLSLTPADGVGGRINLVIDALDPDFRAR</sequence>
<evidence type="ECO:0000313" key="2">
    <source>
        <dbReference type="Proteomes" id="UP000471381"/>
    </source>
</evidence>